<protein>
    <submittedName>
        <fullName evidence="2">Uncharacterized protein</fullName>
    </submittedName>
</protein>
<reference evidence="2" key="1">
    <citation type="journal article" date="2020" name="Stud. Mycol.">
        <title>101 Dothideomycetes genomes: a test case for predicting lifestyles and emergence of pathogens.</title>
        <authorList>
            <person name="Haridas S."/>
            <person name="Albert R."/>
            <person name="Binder M."/>
            <person name="Bloem J."/>
            <person name="Labutti K."/>
            <person name="Salamov A."/>
            <person name="Andreopoulos B."/>
            <person name="Baker S."/>
            <person name="Barry K."/>
            <person name="Bills G."/>
            <person name="Bluhm B."/>
            <person name="Cannon C."/>
            <person name="Castanera R."/>
            <person name="Culley D."/>
            <person name="Daum C."/>
            <person name="Ezra D."/>
            <person name="Gonzalez J."/>
            <person name="Henrissat B."/>
            <person name="Kuo A."/>
            <person name="Liang C."/>
            <person name="Lipzen A."/>
            <person name="Lutzoni F."/>
            <person name="Magnuson J."/>
            <person name="Mondo S."/>
            <person name="Nolan M."/>
            <person name="Ohm R."/>
            <person name="Pangilinan J."/>
            <person name="Park H.-J."/>
            <person name="Ramirez L."/>
            <person name="Alfaro M."/>
            <person name="Sun H."/>
            <person name="Tritt A."/>
            <person name="Yoshinaga Y."/>
            <person name="Zwiers L.-H."/>
            <person name="Turgeon B."/>
            <person name="Goodwin S."/>
            <person name="Spatafora J."/>
            <person name="Crous P."/>
            <person name="Grigoriev I."/>
        </authorList>
    </citation>
    <scope>NUCLEOTIDE SEQUENCE</scope>
    <source>
        <strain evidence="2">CBS 110217</strain>
    </source>
</reference>
<feature type="chain" id="PRO_5040382067" evidence="1">
    <location>
        <begin position="16"/>
        <end position="357"/>
    </location>
</feature>
<dbReference type="Proteomes" id="UP000799777">
    <property type="component" value="Unassembled WGS sequence"/>
</dbReference>
<dbReference type="AlphaFoldDB" id="A0A9P4HP05"/>
<accession>A0A9P4HP05</accession>
<proteinExistence type="predicted"/>
<feature type="signal peptide" evidence="1">
    <location>
        <begin position="1"/>
        <end position="15"/>
    </location>
</feature>
<evidence type="ECO:0000313" key="3">
    <source>
        <dbReference type="Proteomes" id="UP000799777"/>
    </source>
</evidence>
<evidence type="ECO:0000256" key="1">
    <source>
        <dbReference type="SAM" id="SignalP"/>
    </source>
</evidence>
<dbReference type="Pfam" id="PF18647">
    <property type="entry name" value="Fungal_lectin_2"/>
    <property type="match status" value="1"/>
</dbReference>
<keyword evidence="1" id="KW-0732">Signal</keyword>
<sequence length="357" mass="40916">MRVFLATFLPLVAFASPTPHRPLIKRADMRPYSIDVSCEVADSRFPNVDFFAKADNAVKGVANLAELAWDEWWYQKKYDEVASTYLALDKARRRDRAATKDMINNANSYIQFVNDIYWNNKFNNNLPPRRPEAVKADLQCIGGGEKYVNQVVDANIQDFCTRASESYHPSSDGRTYYYYNKGTPEEDQFEPHSYLDRDIDGRNVYEQCIDVMPQIIHGCDKQSQWKYGGAIYFNQADGKTQYEYSIAPQKDRPTPIPDKVSGKCDVWYKFPYYDEFFIYGAQFAATDFGQDKLLPNLRRCGVVSEWAFDYQENPDGTQGNYEWRAYGRIPIGAQQWDCVRQAVVNAGGPSDIGCGGK</sequence>
<comment type="caution">
    <text evidence="2">The sequence shown here is derived from an EMBL/GenBank/DDBJ whole genome shotgun (WGS) entry which is preliminary data.</text>
</comment>
<name>A0A9P4HP05_9PLEO</name>
<dbReference type="EMBL" id="ML978154">
    <property type="protein sequence ID" value="KAF2036697.1"/>
    <property type="molecule type" value="Genomic_DNA"/>
</dbReference>
<keyword evidence="3" id="KW-1185">Reference proteome</keyword>
<organism evidence="2 3">
    <name type="scientific">Setomelanomma holmii</name>
    <dbReference type="NCBI Taxonomy" id="210430"/>
    <lineage>
        <taxon>Eukaryota</taxon>
        <taxon>Fungi</taxon>
        <taxon>Dikarya</taxon>
        <taxon>Ascomycota</taxon>
        <taxon>Pezizomycotina</taxon>
        <taxon>Dothideomycetes</taxon>
        <taxon>Pleosporomycetidae</taxon>
        <taxon>Pleosporales</taxon>
        <taxon>Pleosporineae</taxon>
        <taxon>Phaeosphaeriaceae</taxon>
        <taxon>Setomelanomma</taxon>
    </lineage>
</organism>
<dbReference type="OrthoDB" id="1896086at2759"/>
<gene>
    <name evidence="2" type="ORF">EK21DRAFT_106011</name>
</gene>
<evidence type="ECO:0000313" key="2">
    <source>
        <dbReference type="EMBL" id="KAF2036697.1"/>
    </source>
</evidence>